<feature type="transmembrane region" description="Helical" evidence="2">
    <location>
        <begin position="251"/>
        <end position="272"/>
    </location>
</feature>
<evidence type="ECO:0000313" key="4">
    <source>
        <dbReference type="Proteomes" id="UP000772618"/>
    </source>
</evidence>
<reference evidence="3 4" key="1">
    <citation type="submission" date="2021-05" db="EMBL/GenBank/DDBJ databases">
        <title>A Polyphasic approach of four new species of the genus Ohtaekwangia: Ohtaekwangia histidinii sp. nov., Ohtaekwangia cretensis sp. nov., Ohtaekwangia indiensis sp. nov., Ohtaekwangia reichenbachii sp. nov. from diverse environment.</title>
        <authorList>
            <person name="Octaviana S."/>
        </authorList>
    </citation>
    <scope>NUCLEOTIDE SEQUENCE [LARGE SCALE GENOMIC DNA]</scope>
    <source>
        <strain evidence="3 4">PWU20</strain>
    </source>
</reference>
<dbReference type="RefSeq" id="WP_254154541.1">
    <property type="nucleotide sequence ID" value="NZ_JAHESD010000034.1"/>
</dbReference>
<organism evidence="3 4">
    <name type="scientific">Chryseosolibacter indicus</name>
    <dbReference type="NCBI Taxonomy" id="2782351"/>
    <lineage>
        <taxon>Bacteria</taxon>
        <taxon>Pseudomonadati</taxon>
        <taxon>Bacteroidota</taxon>
        <taxon>Cytophagia</taxon>
        <taxon>Cytophagales</taxon>
        <taxon>Chryseotaleaceae</taxon>
        <taxon>Chryseosolibacter</taxon>
    </lineage>
</organism>
<name>A0ABS5VV13_9BACT</name>
<dbReference type="EMBL" id="JAHESD010000034">
    <property type="protein sequence ID" value="MBT1704584.1"/>
    <property type="molecule type" value="Genomic_DNA"/>
</dbReference>
<evidence type="ECO:0000313" key="3">
    <source>
        <dbReference type="EMBL" id="MBT1704584.1"/>
    </source>
</evidence>
<feature type="coiled-coil region" evidence="1">
    <location>
        <begin position="158"/>
        <end position="188"/>
    </location>
</feature>
<gene>
    <name evidence="3" type="ORF">KK060_14920</name>
</gene>
<keyword evidence="1" id="KW-0175">Coiled coil</keyword>
<evidence type="ECO:0000256" key="1">
    <source>
        <dbReference type="SAM" id="Coils"/>
    </source>
</evidence>
<feature type="transmembrane region" description="Helical" evidence="2">
    <location>
        <begin position="28"/>
        <end position="47"/>
    </location>
</feature>
<comment type="caution">
    <text evidence="3">The sequence shown here is derived from an EMBL/GenBank/DDBJ whole genome shotgun (WGS) entry which is preliminary data.</text>
</comment>
<evidence type="ECO:0008006" key="5">
    <source>
        <dbReference type="Google" id="ProtNLM"/>
    </source>
</evidence>
<accession>A0ABS5VV13</accession>
<keyword evidence="2" id="KW-1133">Transmembrane helix</keyword>
<keyword evidence="2" id="KW-0472">Membrane</keyword>
<dbReference type="Proteomes" id="UP000772618">
    <property type="component" value="Unassembled WGS sequence"/>
</dbReference>
<sequence>MEARNTNPDEIDLLDLFLKFVLIIKNNALTILLFFIVGTVIGTLYYYSSKKVYENGLLIRSTILADASSKVIFENLNNFLKEDNKAEASKLLNLTPEEAANISSIKIDDKELRESMPQNPKEKPAVLFLIKARTYNQDFLPRLEKGIIYFIENNPYVKIRIEQNKKNLTELVKKSEEEIKSLESLKERFYEGSFFREKKDGSILFDPTEINSKIIELTEKKHEYQNELDLVQSVQVIQPFIALQNPVSPNLALTISAGAFFGMVMVGIFIAFKSVRKLVRMAEANQSAA</sequence>
<evidence type="ECO:0000256" key="2">
    <source>
        <dbReference type="SAM" id="Phobius"/>
    </source>
</evidence>
<keyword evidence="4" id="KW-1185">Reference proteome</keyword>
<protein>
    <recommendedName>
        <fullName evidence="5">Polysaccharide chain length determinant N-terminal domain-containing protein</fullName>
    </recommendedName>
</protein>
<keyword evidence="2" id="KW-0812">Transmembrane</keyword>
<proteinExistence type="predicted"/>